<reference evidence="1 2" key="1">
    <citation type="submission" date="2024-01" db="EMBL/GenBank/DDBJ databases">
        <title>The genomes of 5 underutilized Papilionoideae crops provide insights into root nodulation and disease resistance.</title>
        <authorList>
            <person name="Yuan L."/>
        </authorList>
    </citation>
    <scope>NUCLEOTIDE SEQUENCE [LARGE SCALE GENOMIC DNA]</scope>
    <source>
        <strain evidence="1">LY-2023</strain>
        <tissue evidence="1">Leaf</tissue>
    </source>
</reference>
<name>A0AAN9PTM1_CLITE</name>
<evidence type="ECO:0000313" key="1">
    <source>
        <dbReference type="EMBL" id="KAK7310236.1"/>
    </source>
</evidence>
<accession>A0AAN9PTM1</accession>
<proteinExistence type="predicted"/>
<comment type="caution">
    <text evidence="1">The sequence shown here is derived from an EMBL/GenBank/DDBJ whole genome shotgun (WGS) entry which is preliminary data.</text>
</comment>
<keyword evidence="2" id="KW-1185">Reference proteome</keyword>
<sequence>MPSLVKHNVANVFDSVKRTVGEINLTVRVHPTSDAAKRNTLTLSKKKCNWVSLLDGKSCTSMHANQPTDMTTSKSMRIFVNGAKSAHVVDYVVGNRYTILYDDGESADSKDKDGKVLKPPNQ</sequence>
<dbReference type="Proteomes" id="UP001359559">
    <property type="component" value="Unassembled WGS sequence"/>
</dbReference>
<organism evidence="1 2">
    <name type="scientific">Clitoria ternatea</name>
    <name type="common">Butterfly pea</name>
    <dbReference type="NCBI Taxonomy" id="43366"/>
    <lineage>
        <taxon>Eukaryota</taxon>
        <taxon>Viridiplantae</taxon>
        <taxon>Streptophyta</taxon>
        <taxon>Embryophyta</taxon>
        <taxon>Tracheophyta</taxon>
        <taxon>Spermatophyta</taxon>
        <taxon>Magnoliopsida</taxon>
        <taxon>eudicotyledons</taxon>
        <taxon>Gunneridae</taxon>
        <taxon>Pentapetalae</taxon>
        <taxon>rosids</taxon>
        <taxon>fabids</taxon>
        <taxon>Fabales</taxon>
        <taxon>Fabaceae</taxon>
        <taxon>Papilionoideae</taxon>
        <taxon>50 kb inversion clade</taxon>
        <taxon>NPAAA clade</taxon>
        <taxon>indigoferoid/millettioid clade</taxon>
        <taxon>Phaseoleae</taxon>
        <taxon>Clitoria</taxon>
    </lineage>
</organism>
<gene>
    <name evidence="1" type="ORF">RJT34_07624</name>
</gene>
<evidence type="ECO:0000313" key="2">
    <source>
        <dbReference type="Proteomes" id="UP001359559"/>
    </source>
</evidence>
<dbReference type="EMBL" id="JAYKXN010000002">
    <property type="protein sequence ID" value="KAK7310236.1"/>
    <property type="molecule type" value="Genomic_DNA"/>
</dbReference>
<protein>
    <submittedName>
        <fullName evidence="1">Uncharacterized protein</fullName>
    </submittedName>
</protein>
<dbReference type="AlphaFoldDB" id="A0AAN9PTM1"/>